<protein>
    <submittedName>
        <fullName evidence="1">Uncharacterized protein</fullName>
    </submittedName>
</protein>
<proteinExistence type="predicted"/>
<accession>A0ACC0Y142</accession>
<gene>
    <name evidence="1" type="ORF">Pint_35175</name>
</gene>
<organism evidence="1 2">
    <name type="scientific">Pistacia integerrima</name>
    <dbReference type="NCBI Taxonomy" id="434235"/>
    <lineage>
        <taxon>Eukaryota</taxon>
        <taxon>Viridiplantae</taxon>
        <taxon>Streptophyta</taxon>
        <taxon>Embryophyta</taxon>
        <taxon>Tracheophyta</taxon>
        <taxon>Spermatophyta</taxon>
        <taxon>Magnoliopsida</taxon>
        <taxon>eudicotyledons</taxon>
        <taxon>Gunneridae</taxon>
        <taxon>Pentapetalae</taxon>
        <taxon>rosids</taxon>
        <taxon>malvids</taxon>
        <taxon>Sapindales</taxon>
        <taxon>Anacardiaceae</taxon>
        <taxon>Pistacia</taxon>
    </lineage>
</organism>
<sequence>MLVIRIDLPYCFRVLQADWKRRRKARIKMSPLKHRLPISMMNDKPHLGGESTNDSIGNGRWKRFKEFTFRALSLFSFGYIKYDIATNKFAEVFDGTKNVEKTSRGGGDVELGGNGVEETSRDDGDVELGRNGVEKTSREDGDVEVGGNGVKKASQGPDVKLGEKGSGTPAANHGKCSPSLPFWLKWSFYIFNFLLVLFVLVLDLISPENNTTYDLVGVVASSFTLVFGIIELVLRAKKEQVTWRKKGKIYWFYDGNDMPFGTSADMIGLVCNYLEFIMETVTRFAEDKVKDKPIYAKFFPVIFAFFLLVTKCLEEICAD</sequence>
<comment type="caution">
    <text evidence="1">The sequence shown here is derived from an EMBL/GenBank/DDBJ whole genome shotgun (WGS) entry which is preliminary data.</text>
</comment>
<evidence type="ECO:0000313" key="1">
    <source>
        <dbReference type="EMBL" id="KAJ0028086.1"/>
    </source>
</evidence>
<reference evidence="2" key="1">
    <citation type="journal article" date="2023" name="G3 (Bethesda)">
        <title>Genome assembly and association tests identify interacting loci associated with vigor, precocity, and sex in interspecific pistachio rootstocks.</title>
        <authorList>
            <person name="Palmer W."/>
            <person name="Jacygrad E."/>
            <person name="Sagayaradj S."/>
            <person name="Cavanaugh K."/>
            <person name="Han R."/>
            <person name="Bertier L."/>
            <person name="Beede B."/>
            <person name="Kafkas S."/>
            <person name="Golino D."/>
            <person name="Preece J."/>
            <person name="Michelmore R."/>
        </authorList>
    </citation>
    <scope>NUCLEOTIDE SEQUENCE [LARGE SCALE GENOMIC DNA]</scope>
</reference>
<dbReference type="Proteomes" id="UP001163603">
    <property type="component" value="Chromosome 9"/>
</dbReference>
<evidence type="ECO:0000313" key="2">
    <source>
        <dbReference type="Proteomes" id="UP001163603"/>
    </source>
</evidence>
<dbReference type="EMBL" id="CM047744">
    <property type="protein sequence ID" value="KAJ0028086.1"/>
    <property type="molecule type" value="Genomic_DNA"/>
</dbReference>
<name>A0ACC0Y142_9ROSI</name>
<keyword evidence="2" id="KW-1185">Reference proteome</keyword>